<feature type="transmembrane region" description="Helical" evidence="10">
    <location>
        <begin position="80"/>
        <end position="101"/>
    </location>
</feature>
<evidence type="ECO:0000256" key="9">
    <source>
        <dbReference type="ARBA" id="ARBA00023136"/>
    </source>
</evidence>
<keyword evidence="12" id="KW-1185">Reference proteome</keyword>
<name>H2Y3X2_CIOSA</name>
<reference evidence="12" key="1">
    <citation type="submission" date="2003-08" db="EMBL/GenBank/DDBJ databases">
        <authorList>
            <person name="Birren B."/>
            <person name="Nusbaum C."/>
            <person name="Abebe A."/>
            <person name="Abouelleil A."/>
            <person name="Adekoya E."/>
            <person name="Ait-zahra M."/>
            <person name="Allen N."/>
            <person name="Allen T."/>
            <person name="An P."/>
            <person name="Anderson M."/>
            <person name="Anderson S."/>
            <person name="Arachchi H."/>
            <person name="Armbruster J."/>
            <person name="Bachantsang P."/>
            <person name="Baldwin J."/>
            <person name="Barry A."/>
            <person name="Bayul T."/>
            <person name="Blitshsteyn B."/>
            <person name="Bloom T."/>
            <person name="Blye J."/>
            <person name="Boguslavskiy L."/>
            <person name="Borowsky M."/>
            <person name="Boukhgalter B."/>
            <person name="Brunache A."/>
            <person name="Butler J."/>
            <person name="Calixte N."/>
            <person name="Calvo S."/>
            <person name="Camarata J."/>
            <person name="Campo K."/>
            <person name="Chang J."/>
            <person name="Cheshatsang Y."/>
            <person name="Citroen M."/>
            <person name="Collymore A."/>
            <person name="Considine T."/>
            <person name="Cook A."/>
            <person name="Cooke P."/>
            <person name="Corum B."/>
            <person name="Cuomo C."/>
            <person name="David R."/>
            <person name="Dawoe T."/>
            <person name="Degray S."/>
            <person name="Dodge S."/>
            <person name="Dooley K."/>
            <person name="Dorje P."/>
            <person name="Dorjee K."/>
            <person name="Dorris L."/>
            <person name="Duffey N."/>
            <person name="Dupes A."/>
            <person name="Elkins T."/>
            <person name="Engels R."/>
            <person name="Erickson J."/>
            <person name="Farina A."/>
            <person name="Faro S."/>
            <person name="Ferreira P."/>
            <person name="Fischer H."/>
            <person name="Fitzgerald M."/>
            <person name="Foley K."/>
            <person name="Gage D."/>
            <person name="Galagan J."/>
            <person name="Gearin G."/>
            <person name="Gnerre S."/>
            <person name="Gnirke A."/>
            <person name="Goyette A."/>
            <person name="Graham J."/>
            <person name="Grandbois E."/>
            <person name="Gyaltsen K."/>
            <person name="Hafez N."/>
            <person name="Hagopian D."/>
            <person name="Hagos B."/>
            <person name="Hall J."/>
            <person name="Hatcher B."/>
            <person name="Heller A."/>
            <person name="Higgins H."/>
            <person name="Honan T."/>
            <person name="Horn A."/>
            <person name="Houde N."/>
            <person name="Hughes L."/>
            <person name="Hulme W."/>
            <person name="Husby E."/>
            <person name="Iliev I."/>
            <person name="Jaffe D."/>
            <person name="Jones C."/>
            <person name="Kamal M."/>
            <person name="Kamat A."/>
            <person name="Kamvysselis M."/>
            <person name="Karlsson E."/>
            <person name="Kells C."/>
            <person name="Kieu A."/>
            <person name="Kisner P."/>
            <person name="Kodira C."/>
            <person name="Kulbokas E."/>
            <person name="Labutti K."/>
            <person name="Lama D."/>
            <person name="Landers T."/>
            <person name="Leger J."/>
            <person name="Levine S."/>
            <person name="Lewis D."/>
            <person name="Lewis T."/>
            <person name="Lindblad-toh K."/>
            <person name="Liu X."/>
            <person name="Lokyitsang T."/>
            <person name="Lokyitsang Y."/>
            <person name="Lucien O."/>
            <person name="Lui A."/>
            <person name="Ma L.J."/>
            <person name="Mabbitt R."/>
            <person name="Macdonald J."/>
            <person name="Maclean C."/>
            <person name="Major J."/>
            <person name="Manning J."/>
            <person name="Marabella R."/>
            <person name="Maru K."/>
            <person name="Matthews C."/>
            <person name="Mauceli E."/>
            <person name="Mccarthy M."/>
            <person name="Mcdonough S."/>
            <person name="Mcghee T."/>
            <person name="Meldrim J."/>
            <person name="Meneus L."/>
            <person name="Mesirov J."/>
            <person name="Mihalev A."/>
            <person name="Mihova T."/>
            <person name="Mikkelsen T."/>
            <person name="Mlenga V."/>
            <person name="Moru K."/>
            <person name="Mozes J."/>
            <person name="Mulrain L."/>
            <person name="Munson G."/>
            <person name="Naylor J."/>
            <person name="Newes C."/>
            <person name="Nguyen C."/>
            <person name="Nguyen N."/>
            <person name="Nguyen T."/>
            <person name="Nicol R."/>
            <person name="Nielsen C."/>
            <person name="Nizzari M."/>
            <person name="Norbu C."/>
            <person name="Norbu N."/>
            <person name="O'donnell P."/>
            <person name="Okoawo O."/>
            <person name="O'leary S."/>
            <person name="Omotosho B."/>
            <person name="O'neill K."/>
            <person name="Osman S."/>
            <person name="Parker S."/>
            <person name="Perrin D."/>
            <person name="Phunkhang P."/>
            <person name="Piqani B."/>
            <person name="Purcell S."/>
            <person name="Rachupka T."/>
            <person name="Ramasamy U."/>
            <person name="Rameau R."/>
            <person name="Ray V."/>
            <person name="Raymond C."/>
            <person name="Retta R."/>
            <person name="Richardson S."/>
            <person name="Rise C."/>
            <person name="Rodriguez J."/>
            <person name="Rogers J."/>
            <person name="Rogov P."/>
            <person name="Rutman M."/>
            <person name="Schupbach R."/>
            <person name="Seaman C."/>
            <person name="Settipalli S."/>
            <person name="Sharpe T."/>
            <person name="Sheridan J."/>
            <person name="Sherpa N."/>
            <person name="Shi J."/>
            <person name="Smirnov S."/>
            <person name="Smith C."/>
            <person name="Sougnez C."/>
            <person name="Spencer B."/>
            <person name="Stalker J."/>
            <person name="Stange-thomann N."/>
            <person name="Stavropoulos S."/>
            <person name="Stetson K."/>
            <person name="Stone C."/>
            <person name="Stone S."/>
            <person name="Stubbs M."/>
            <person name="Talamas J."/>
            <person name="Tchuinga P."/>
            <person name="Tenzing P."/>
            <person name="Tesfaye S."/>
            <person name="Theodore J."/>
            <person name="Thoulutsang Y."/>
            <person name="Topham K."/>
            <person name="Towey S."/>
            <person name="Tsamla T."/>
            <person name="Tsomo N."/>
            <person name="Vallee D."/>
            <person name="Vassiliev H."/>
            <person name="Venkataraman V."/>
            <person name="Vinson J."/>
            <person name="Vo A."/>
            <person name="Wade C."/>
            <person name="Wang S."/>
            <person name="Wangchuk T."/>
            <person name="Wangdi T."/>
            <person name="Whittaker C."/>
            <person name="Wilkinson J."/>
            <person name="Wu Y."/>
            <person name="Wyman D."/>
            <person name="Yadav S."/>
            <person name="Yang S."/>
            <person name="Yang X."/>
            <person name="Yeager S."/>
            <person name="Yee E."/>
            <person name="Young G."/>
            <person name="Zainoun J."/>
            <person name="Zembeck L."/>
            <person name="Zimmer A."/>
            <person name="Zody M."/>
            <person name="Lander E."/>
        </authorList>
    </citation>
    <scope>NUCLEOTIDE SEQUENCE [LARGE SCALE GENOMIC DNA]</scope>
</reference>
<comment type="similarity">
    <text evidence="2">Belongs to the major facilitator superfamily. Proton-dependent oligopeptide transporter (POT/PTR) (TC 2.A.17) family.</text>
</comment>
<keyword evidence="8 10" id="KW-1133">Transmembrane helix</keyword>
<evidence type="ECO:0000256" key="8">
    <source>
        <dbReference type="ARBA" id="ARBA00022989"/>
    </source>
</evidence>
<dbReference type="PROSITE" id="PS01022">
    <property type="entry name" value="PTR2_1"/>
    <property type="match status" value="1"/>
</dbReference>
<evidence type="ECO:0000313" key="11">
    <source>
        <dbReference type="Ensembl" id="ENSCSAVP00000000020.1"/>
    </source>
</evidence>
<evidence type="ECO:0000313" key="12">
    <source>
        <dbReference type="Proteomes" id="UP000007875"/>
    </source>
</evidence>
<feature type="transmembrane region" description="Helical" evidence="10">
    <location>
        <begin position="638"/>
        <end position="656"/>
    </location>
</feature>
<evidence type="ECO:0000256" key="7">
    <source>
        <dbReference type="ARBA" id="ARBA00022927"/>
    </source>
</evidence>
<accession>H2Y3X2</accession>
<dbReference type="GO" id="GO:0015293">
    <property type="term" value="F:symporter activity"/>
    <property type="evidence" value="ECO:0007669"/>
    <property type="project" value="UniProtKB-KW"/>
</dbReference>
<feature type="transmembrane region" description="Helical" evidence="10">
    <location>
        <begin position="149"/>
        <end position="169"/>
    </location>
</feature>
<dbReference type="AlphaFoldDB" id="H2Y3X2"/>
<dbReference type="SUPFAM" id="SSF103473">
    <property type="entry name" value="MFS general substrate transporter"/>
    <property type="match status" value="1"/>
</dbReference>
<evidence type="ECO:0000256" key="10">
    <source>
        <dbReference type="SAM" id="Phobius"/>
    </source>
</evidence>
<dbReference type="InterPro" id="IPR000109">
    <property type="entry name" value="POT_fam"/>
</dbReference>
<evidence type="ECO:0000256" key="3">
    <source>
        <dbReference type="ARBA" id="ARBA00022448"/>
    </source>
</evidence>
<feature type="transmembrane region" description="Helical" evidence="10">
    <location>
        <begin position="107"/>
        <end position="128"/>
    </location>
</feature>
<evidence type="ECO:0000256" key="4">
    <source>
        <dbReference type="ARBA" id="ARBA00022692"/>
    </source>
</evidence>
<reference evidence="11" key="3">
    <citation type="submission" date="2025-09" db="UniProtKB">
        <authorList>
            <consortium name="Ensembl"/>
        </authorList>
    </citation>
    <scope>IDENTIFICATION</scope>
</reference>
<evidence type="ECO:0000256" key="6">
    <source>
        <dbReference type="ARBA" id="ARBA00022856"/>
    </source>
</evidence>
<dbReference type="FunFam" id="1.20.1250.20:FF:000049">
    <property type="entry name" value="Solute carrier family 15 member 2"/>
    <property type="match status" value="1"/>
</dbReference>
<dbReference type="InterPro" id="IPR036259">
    <property type="entry name" value="MFS_trans_sf"/>
</dbReference>
<feature type="transmembrane region" description="Helical" evidence="10">
    <location>
        <begin position="314"/>
        <end position="335"/>
    </location>
</feature>
<evidence type="ECO:0000256" key="1">
    <source>
        <dbReference type="ARBA" id="ARBA00004141"/>
    </source>
</evidence>
<dbReference type="Gene3D" id="1.20.1250.20">
    <property type="entry name" value="MFS general substrate transporter like domains"/>
    <property type="match status" value="2"/>
</dbReference>
<keyword evidence="9 10" id="KW-0472">Membrane</keyword>
<dbReference type="CDD" id="cd17347">
    <property type="entry name" value="MFS_SLC15A1_2_like"/>
    <property type="match status" value="1"/>
</dbReference>
<feature type="transmembrane region" description="Helical" evidence="10">
    <location>
        <begin position="49"/>
        <end position="68"/>
    </location>
</feature>
<keyword evidence="6" id="KW-0571">Peptide transport</keyword>
<sequence length="657" mass="73646">QGKGKYPKQVFFIIGNEFCERFSFYGMRTVLILYARNFLSFDDDTSTSIFHAFTMLAYFFPLVGGILADSYWGKYKTIAYLSIVYVIGHVMKTIAAIPFIPGNTTHIVLSMIGLLLIAMGTGGIKPCVSSFGGDQFKLHQTVYLSQFFSMFYFAINSGALISKFITPMFRADLDCYPGHVGPKYDECYAVAFGVPGFLMLLAVGFFFAGTKYYNRVPLQSNVFWKLCKCVYSALRNKWKRRGQKGEEHWHWVDYADESIGIRWIAWMLWGVRVVFKWEFNWKKSEAQGSRWTLQALQLDGTWGSFYMKPDQMDVVNPLLIISLIPLFEVTLYPLLRHYKINFSPIRKMTVGLLLAGLSFVFAAALQFAIDAGKTPLPSNNQFSVRVINLSPCDVNLTSSKPLTFVSVDQNDQLSFDYTGCNGNYVTIQTNATSGNVIDVFISGDDASDVVVVSGHIGCAYKVPTSKPENGKSSVTFITPYDVKDLHVNVSDHDVTIKANERSKPVQVQSGRNCQGWCHGECTSPINQAKLIFRTILPMGSFDPSLIRSVPGSKQVVRRFALIDMNPNNINIAWMLPQYFVITVGEVFLSITGLEFSYTQAPPSMKSVMTRWLLTVSMGSVIVLVIAKSKMIARQAHEFLFFAALIGVATIIFALLAR</sequence>
<dbReference type="Ensembl" id="ENSCSAVT00000000020.1">
    <property type="protein sequence ID" value="ENSCSAVP00000000020.1"/>
    <property type="gene ID" value="ENSCSAVG00000000013.1"/>
</dbReference>
<evidence type="ECO:0000256" key="2">
    <source>
        <dbReference type="ARBA" id="ARBA00005982"/>
    </source>
</evidence>
<comment type="subcellular location">
    <subcellularLocation>
        <location evidence="1">Membrane</location>
        <topology evidence="1">Multi-pass membrane protein</topology>
    </subcellularLocation>
</comment>
<dbReference type="Proteomes" id="UP000007875">
    <property type="component" value="Unassembled WGS sequence"/>
</dbReference>
<keyword evidence="5" id="KW-0769">Symport</keyword>
<keyword evidence="7" id="KW-0653">Protein transport</keyword>
<feature type="transmembrane region" description="Helical" evidence="10">
    <location>
        <begin position="609"/>
        <end position="626"/>
    </location>
</feature>
<dbReference type="GeneTree" id="ENSGT00940000165486"/>
<dbReference type="GO" id="GO:0015031">
    <property type="term" value="P:protein transport"/>
    <property type="evidence" value="ECO:0007669"/>
    <property type="project" value="UniProtKB-KW"/>
</dbReference>
<protein>
    <submittedName>
        <fullName evidence="11">Uncharacterized protein</fullName>
    </submittedName>
</protein>
<keyword evidence="3" id="KW-0813">Transport</keyword>
<dbReference type="InterPro" id="IPR018456">
    <property type="entry name" value="PTR2_symporter_CS"/>
</dbReference>
<dbReference type="Pfam" id="PF00854">
    <property type="entry name" value="PTR2"/>
    <property type="match status" value="2"/>
</dbReference>
<feature type="transmembrane region" description="Helical" evidence="10">
    <location>
        <begin position="350"/>
        <end position="369"/>
    </location>
</feature>
<proteinExistence type="inferred from homology"/>
<evidence type="ECO:0000256" key="5">
    <source>
        <dbReference type="ARBA" id="ARBA00022847"/>
    </source>
</evidence>
<dbReference type="PANTHER" id="PTHR11654">
    <property type="entry name" value="OLIGOPEPTIDE TRANSPORTER-RELATED"/>
    <property type="match status" value="1"/>
</dbReference>
<organism evidence="11 12">
    <name type="scientific">Ciona savignyi</name>
    <name type="common">Pacific transparent sea squirt</name>
    <dbReference type="NCBI Taxonomy" id="51511"/>
    <lineage>
        <taxon>Eukaryota</taxon>
        <taxon>Metazoa</taxon>
        <taxon>Chordata</taxon>
        <taxon>Tunicata</taxon>
        <taxon>Ascidiacea</taxon>
        <taxon>Phlebobranchia</taxon>
        <taxon>Cionidae</taxon>
        <taxon>Ciona</taxon>
    </lineage>
</organism>
<keyword evidence="4 10" id="KW-0812">Transmembrane</keyword>
<reference evidence="11" key="2">
    <citation type="submission" date="2025-08" db="UniProtKB">
        <authorList>
            <consortium name="Ensembl"/>
        </authorList>
    </citation>
    <scope>IDENTIFICATION</scope>
</reference>
<feature type="transmembrane region" description="Helical" evidence="10">
    <location>
        <begin position="578"/>
        <end position="597"/>
    </location>
</feature>
<feature type="transmembrane region" description="Helical" evidence="10">
    <location>
        <begin position="189"/>
        <end position="208"/>
    </location>
</feature>
<dbReference type="GO" id="GO:0006857">
    <property type="term" value="P:oligopeptide transport"/>
    <property type="evidence" value="ECO:0007669"/>
    <property type="project" value="InterPro"/>
</dbReference>
<dbReference type="GO" id="GO:0016020">
    <property type="term" value="C:membrane"/>
    <property type="evidence" value="ECO:0007669"/>
    <property type="project" value="UniProtKB-SubCell"/>
</dbReference>